<feature type="transmembrane region" description="Helical" evidence="8">
    <location>
        <begin position="241"/>
        <end position="259"/>
    </location>
</feature>
<evidence type="ECO:0000256" key="1">
    <source>
        <dbReference type="ARBA" id="ARBA00004141"/>
    </source>
</evidence>
<dbReference type="AlphaFoldDB" id="A0A419V6A0"/>
<dbReference type="PANTHER" id="PTHR43829">
    <property type="entry name" value="AQUAPORIN OR AQUAGLYCEROPORIN RELATED"/>
    <property type="match status" value="1"/>
</dbReference>
<organism evidence="9 10">
    <name type="scientific">Sinobaca qinghaiensis</name>
    <dbReference type="NCBI Taxonomy" id="342944"/>
    <lineage>
        <taxon>Bacteria</taxon>
        <taxon>Bacillati</taxon>
        <taxon>Bacillota</taxon>
        <taxon>Bacilli</taxon>
        <taxon>Bacillales</taxon>
        <taxon>Sporolactobacillaceae</taxon>
        <taxon>Sinobaca</taxon>
    </lineage>
</organism>
<accession>A0A419V6A0</accession>
<sequence>MSPFIGELLGTMILIIFGGGVVAGVVLKKSKSEGSGWIVITIAWGLGVAMAIYAVGQISDAHINPAVTVGLAMAGDFPWASVPGYIAAQVIGAFIGGTLVWLHYYPHFKETEDQGAKLAVFATDPAIRFRPSNFFGEALGTFMLVFGILAIGANDFTEGLNPLIVGALIIVIGLSLGGTTGYAINPARDFGPRLVHFFMPIAGKGKSDWGYAWVPIVGPLLGGSLGALSYNSWFNGITTPAYFIVLAVFLAVQLTTIMMERKSTKQDRPGRNIVHEKATPKM</sequence>
<dbReference type="CDD" id="cd00333">
    <property type="entry name" value="MIP"/>
    <property type="match status" value="1"/>
</dbReference>
<dbReference type="PRINTS" id="PR00783">
    <property type="entry name" value="MINTRINSICP"/>
</dbReference>
<dbReference type="RefSeq" id="WP_120192386.1">
    <property type="nucleotide sequence ID" value="NZ_RAPK01000007.1"/>
</dbReference>
<keyword evidence="6 8" id="KW-0472">Membrane</keyword>
<dbReference type="Gene3D" id="1.20.1080.10">
    <property type="entry name" value="Glycerol uptake facilitator protein"/>
    <property type="match status" value="1"/>
</dbReference>
<evidence type="ECO:0000313" key="9">
    <source>
        <dbReference type="EMBL" id="RKD75512.1"/>
    </source>
</evidence>
<evidence type="ECO:0000256" key="7">
    <source>
        <dbReference type="RuleBase" id="RU000477"/>
    </source>
</evidence>
<keyword evidence="3 7" id="KW-0813">Transport</keyword>
<evidence type="ECO:0000256" key="2">
    <source>
        <dbReference type="ARBA" id="ARBA00006175"/>
    </source>
</evidence>
<comment type="caution">
    <text evidence="9">The sequence shown here is derived from an EMBL/GenBank/DDBJ whole genome shotgun (WGS) entry which is preliminary data.</text>
</comment>
<dbReference type="NCBIfam" id="TIGR00861">
    <property type="entry name" value="MIP"/>
    <property type="match status" value="1"/>
</dbReference>
<reference evidence="9 10" key="1">
    <citation type="submission" date="2018-09" db="EMBL/GenBank/DDBJ databases">
        <title>Genomic Encyclopedia of Archaeal and Bacterial Type Strains, Phase II (KMG-II): from individual species to whole genera.</title>
        <authorList>
            <person name="Goeker M."/>
        </authorList>
    </citation>
    <scope>NUCLEOTIDE SEQUENCE [LARGE SCALE GENOMIC DNA]</scope>
    <source>
        <strain evidence="9 10">DSM 17008</strain>
    </source>
</reference>
<evidence type="ECO:0000256" key="8">
    <source>
        <dbReference type="SAM" id="Phobius"/>
    </source>
</evidence>
<dbReference type="InterPro" id="IPR050363">
    <property type="entry name" value="MIP/Aquaporin"/>
</dbReference>
<dbReference type="GO" id="GO:0015254">
    <property type="term" value="F:glycerol channel activity"/>
    <property type="evidence" value="ECO:0007669"/>
    <property type="project" value="TreeGrafter"/>
</dbReference>
<dbReference type="PROSITE" id="PS00221">
    <property type="entry name" value="MIP"/>
    <property type="match status" value="1"/>
</dbReference>
<dbReference type="PANTHER" id="PTHR43829:SF9">
    <property type="entry name" value="AQUAPORIN-9"/>
    <property type="match status" value="1"/>
</dbReference>
<name>A0A419V6A0_9BACL</name>
<comment type="subcellular location">
    <subcellularLocation>
        <location evidence="1">Membrane</location>
        <topology evidence="1">Multi-pass membrane protein</topology>
    </subcellularLocation>
</comment>
<dbReference type="InterPro" id="IPR023271">
    <property type="entry name" value="Aquaporin-like"/>
</dbReference>
<keyword evidence="5 8" id="KW-1133">Transmembrane helix</keyword>
<comment type="similarity">
    <text evidence="2 7">Belongs to the MIP/aquaporin (TC 1.A.8) family.</text>
</comment>
<gene>
    <name evidence="9" type="ORF">ATL39_1211</name>
</gene>
<dbReference type="OrthoDB" id="9807293at2"/>
<feature type="transmembrane region" description="Helical" evidence="8">
    <location>
        <begin position="134"/>
        <end position="151"/>
    </location>
</feature>
<evidence type="ECO:0000256" key="6">
    <source>
        <dbReference type="ARBA" id="ARBA00023136"/>
    </source>
</evidence>
<evidence type="ECO:0000313" key="10">
    <source>
        <dbReference type="Proteomes" id="UP000285120"/>
    </source>
</evidence>
<protein>
    <submittedName>
        <fullName evidence="9">Glycerol uptake facilitator protein</fullName>
    </submittedName>
</protein>
<dbReference type="InterPro" id="IPR022357">
    <property type="entry name" value="MIP_CS"/>
</dbReference>
<dbReference type="Pfam" id="PF00230">
    <property type="entry name" value="MIP"/>
    <property type="match status" value="1"/>
</dbReference>
<feature type="transmembrane region" description="Helical" evidence="8">
    <location>
        <begin position="209"/>
        <end position="229"/>
    </location>
</feature>
<dbReference type="EMBL" id="RAPK01000007">
    <property type="protein sequence ID" value="RKD75512.1"/>
    <property type="molecule type" value="Genomic_DNA"/>
</dbReference>
<evidence type="ECO:0000256" key="4">
    <source>
        <dbReference type="ARBA" id="ARBA00022692"/>
    </source>
</evidence>
<dbReference type="Proteomes" id="UP000285120">
    <property type="component" value="Unassembled WGS sequence"/>
</dbReference>
<evidence type="ECO:0000256" key="3">
    <source>
        <dbReference type="ARBA" id="ARBA00022448"/>
    </source>
</evidence>
<dbReference type="InterPro" id="IPR000425">
    <property type="entry name" value="MIP"/>
</dbReference>
<feature type="transmembrane region" description="Helical" evidence="8">
    <location>
        <begin position="82"/>
        <end position="102"/>
    </location>
</feature>
<feature type="transmembrane region" description="Helical" evidence="8">
    <location>
        <begin position="6"/>
        <end position="27"/>
    </location>
</feature>
<evidence type="ECO:0000256" key="5">
    <source>
        <dbReference type="ARBA" id="ARBA00022989"/>
    </source>
</evidence>
<keyword evidence="10" id="KW-1185">Reference proteome</keyword>
<proteinExistence type="inferred from homology"/>
<dbReference type="GO" id="GO:0005886">
    <property type="term" value="C:plasma membrane"/>
    <property type="evidence" value="ECO:0007669"/>
    <property type="project" value="TreeGrafter"/>
</dbReference>
<feature type="transmembrane region" description="Helical" evidence="8">
    <location>
        <begin position="34"/>
        <end position="55"/>
    </location>
</feature>
<dbReference type="SUPFAM" id="SSF81338">
    <property type="entry name" value="Aquaporin-like"/>
    <property type="match status" value="1"/>
</dbReference>
<keyword evidence="4 7" id="KW-0812">Transmembrane</keyword>
<feature type="transmembrane region" description="Helical" evidence="8">
    <location>
        <begin position="163"/>
        <end position="184"/>
    </location>
</feature>